<dbReference type="Pfam" id="PF00931">
    <property type="entry name" value="NB-ARC"/>
    <property type="match status" value="1"/>
</dbReference>
<dbReference type="Gene3D" id="3.40.50.300">
    <property type="entry name" value="P-loop containing nucleotide triphosphate hydrolases"/>
    <property type="match status" value="1"/>
</dbReference>
<gene>
    <name evidence="2" type="ORF">MiSe_22030</name>
</gene>
<comment type="caution">
    <text evidence="2">The sequence shown here is derived from an EMBL/GenBank/DDBJ whole genome shotgun (WGS) entry which is preliminary data.</text>
</comment>
<dbReference type="EMBL" id="BLAY01000028">
    <property type="protein sequence ID" value="GET37450.1"/>
    <property type="molecule type" value="Genomic_DNA"/>
</dbReference>
<dbReference type="InterPro" id="IPR027417">
    <property type="entry name" value="P-loop_NTPase"/>
</dbReference>
<accession>A0AAV3XBG8</accession>
<dbReference type="GO" id="GO:0043531">
    <property type="term" value="F:ADP binding"/>
    <property type="evidence" value="ECO:0007669"/>
    <property type="project" value="InterPro"/>
</dbReference>
<protein>
    <submittedName>
        <fullName evidence="2">WD-40 repeat-containing protein</fullName>
    </submittedName>
</protein>
<dbReference type="RefSeq" id="WP_226578936.1">
    <property type="nucleotide sequence ID" value="NZ_BLAY01000028.1"/>
</dbReference>
<organism evidence="2 3">
    <name type="scientific">Microseira wollei NIES-4236</name>
    <dbReference type="NCBI Taxonomy" id="2530354"/>
    <lineage>
        <taxon>Bacteria</taxon>
        <taxon>Bacillati</taxon>
        <taxon>Cyanobacteriota</taxon>
        <taxon>Cyanophyceae</taxon>
        <taxon>Oscillatoriophycideae</taxon>
        <taxon>Aerosakkonematales</taxon>
        <taxon>Aerosakkonemataceae</taxon>
        <taxon>Microseira</taxon>
    </lineage>
</organism>
<proteinExistence type="predicted"/>
<feature type="domain" description="NB-ARC" evidence="1">
    <location>
        <begin position="108"/>
        <end position="206"/>
    </location>
</feature>
<name>A0AAV3XBG8_9CYAN</name>
<reference evidence="2" key="1">
    <citation type="submission" date="2019-10" db="EMBL/GenBank/DDBJ databases">
        <title>Draft genome sequece of Microseira wollei NIES-4236.</title>
        <authorList>
            <person name="Yamaguchi H."/>
            <person name="Suzuki S."/>
            <person name="Kawachi M."/>
        </authorList>
    </citation>
    <scope>NUCLEOTIDE SEQUENCE</scope>
    <source>
        <strain evidence="2">NIES-4236</strain>
    </source>
</reference>
<dbReference type="PANTHER" id="PTHR47691:SF3">
    <property type="entry name" value="HTH-TYPE TRANSCRIPTIONAL REGULATOR RV0890C-RELATED"/>
    <property type="match status" value="1"/>
</dbReference>
<dbReference type="SUPFAM" id="SSF52540">
    <property type="entry name" value="P-loop containing nucleoside triphosphate hydrolases"/>
    <property type="match status" value="1"/>
</dbReference>
<evidence type="ECO:0000259" key="1">
    <source>
        <dbReference type="Pfam" id="PF00931"/>
    </source>
</evidence>
<dbReference type="Proteomes" id="UP001050975">
    <property type="component" value="Unassembled WGS sequence"/>
</dbReference>
<keyword evidence="3" id="KW-1185">Reference proteome</keyword>
<dbReference type="PRINTS" id="PR00364">
    <property type="entry name" value="DISEASERSIST"/>
</dbReference>
<evidence type="ECO:0000313" key="2">
    <source>
        <dbReference type="EMBL" id="GET37450.1"/>
    </source>
</evidence>
<sequence>MASLTASARGLEIVDRARKKKGWTKTVTLDWWETALTSQATLRRFWRGQPIQRETFIKICEAVGVGNWHEIVDSNAKEEPEVHPIPIQDWSAAPDIGSFYGRTEELVTLKQWIIAEGCRLVTLSGMGGIGKTALAAMLAEEIQDDFDYLIWRSLRASPPVEEFLTDLIGALSNQQETDLPNSIDRMVSRLIDYLKHHRCLIVLDEVEAILDRGKLAGQYRSGYEDYGKLFRQFGEVKHNSCLVLTSWENPKIVAALAEKTHLVRCLQLTGLKVEEASKILREKGLSKDENKWETLNQLYSGNPLALKMMATTIKEFFNGSVAQFLEMGTIVIGDIGEVLYQQFERISELEKQLMYRMAACSDPMSLNQLAEVILPDLSKSGIIEALESLNRRSLIEKIPGDSEVLFTLQPVVRKYVQKLSGKA</sequence>
<dbReference type="InterPro" id="IPR002182">
    <property type="entry name" value="NB-ARC"/>
</dbReference>
<evidence type="ECO:0000313" key="3">
    <source>
        <dbReference type="Proteomes" id="UP001050975"/>
    </source>
</evidence>
<dbReference type="AlphaFoldDB" id="A0AAV3XBG8"/>
<dbReference type="PANTHER" id="PTHR47691">
    <property type="entry name" value="REGULATOR-RELATED"/>
    <property type="match status" value="1"/>
</dbReference>